<feature type="compositionally biased region" description="Basic and acidic residues" evidence="1">
    <location>
        <begin position="43"/>
        <end position="58"/>
    </location>
</feature>
<evidence type="ECO:0000313" key="2">
    <source>
        <dbReference type="EMBL" id="KAE9963096.1"/>
    </source>
</evidence>
<sequence length="65" mass="7556">MPPRRDTRSSSSEPATATDEPRRDKPSLDDIEEEVNEETLQTELDKARNRRSIREKTTSRPSSWI</sequence>
<dbReference type="EMBL" id="WNWS01000912">
    <property type="protein sequence ID" value="KAE9963096.1"/>
    <property type="molecule type" value="Genomic_DNA"/>
</dbReference>
<dbReference type="AlphaFoldDB" id="A0A8H3U4S0"/>
<reference evidence="2 3" key="1">
    <citation type="submission" date="2018-12" db="EMBL/GenBank/DDBJ databases">
        <title>Venturia inaequalis Genome Resource.</title>
        <authorList>
            <person name="Lichtner F.J."/>
        </authorList>
    </citation>
    <scope>NUCLEOTIDE SEQUENCE [LARGE SCALE GENOMIC DNA]</scope>
    <source>
        <strain evidence="2 3">120213</strain>
    </source>
</reference>
<feature type="region of interest" description="Disordered" evidence="1">
    <location>
        <begin position="1"/>
        <end position="65"/>
    </location>
</feature>
<evidence type="ECO:0000256" key="1">
    <source>
        <dbReference type="SAM" id="MobiDB-lite"/>
    </source>
</evidence>
<name>A0A8H3U4S0_VENIN</name>
<organism evidence="2 3">
    <name type="scientific">Venturia inaequalis</name>
    <name type="common">Apple scab fungus</name>
    <dbReference type="NCBI Taxonomy" id="5025"/>
    <lineage>
        <taxon>Eukaryota</taxon>
        <taxon>Fungi</taxon>
        <taxon>Dikarya</taxon>
        <taxon>Ascomycota</taxon>
        <taxon>Pezizomycotina</taxon>
        <taxon>Dothideomycetes</taxon>
        <taxon>Pleosporomycetidae</taxon>
        <taxon>Venturiales</taxon>
        <taxon>Venturiaceae</taxon>
        <taxon>Venturia</taxon>
    </lineage>
</organism>
<evidence type="ECO:0000313" key="3">
    <source>
        <dbReference type="Proteomes" id="UP000447873"/>
    </source>
</evidence>
<accession>A0A8H3U4S0</accession>
<dbReference type="Proteomes" id="UP000447873">
    <property type="component" value="Unassembled WGS sequence"/>
</dbReference>
<protein>
    <submittedName>
        <fullName evidence="2">Uncharacterized protein</fullName>
    </submittedName>
</protein>
<gene>
    <name evidence="2" type="ORF">EG328_011773</name>
</gene>
<comment type="caution">
    <text evidence="2">The sequence shown here is derived from an EMBL/GenBank/DDBJ whole genome shotgun (WGS) entry which is preliminary data.</text>
</comment>
<feature type="compositionally biased region" description="Basic and acidic residues" evidence="1">
    <location>
        <begin position="19"/>
        <end position="28"/>
    </location>
</feature>
<proteinExistence type="predicted"/>